<proteinExistence type="predicted"/>
<dbReference type="Pfam" id="PF06799">
    <property type="entry name" value="CGLD27-like"/>
    <property type="match status" value="1"/>
</dbReference>
<feature type="transmembrane region" description="Helical" evidence="1">
    <location>
        <begin position="44"/>
        <end position="64"/>
    </location>
</feature>
<keyword evidence="1" id="KW-0472">Membrane</keyword>
<dbReference type="InterPro" id="IPR009631">
    <property type="entry name" value="CGLD27-like"/>
</dbReference>
<keyword evidence="1" id="KW-1133">Transmembrane helix</keyword>
<reference evidence="2" key="1">
    <citation type="submission" date="2024-07" db="EMBL/GenBank/DDBJ databases">
        <authorList>
            <person name="Kim Y.J."/>
            <person name="Jeong J.Y."/>
        </authorList>
    </citation>
    <scope>NUCLEOTIDE SEQUENCE</scope>
    <source>
        <strain evidence="2">GIHE-MW2</strain>
    </source>
</reference>
<organism evidence="2">
    <name type="scientific">Planktothricoides raciborskii GIHE-MW2</name>
    <dbReference type="NCBI Taxonomy" id="2792601"/>
    <lineage>
        <taxon>Bacteria</taxon>
        <taxon>Bacillati</taxon>
        <taxon>Cyanobacteriota</taxon>
        <taxon>Cyanophyceae</taxon>
        <taxon>Oscillatoriophycideae</taxon>
        <taxon>Oscillatoriales</taxon>
        <taxon>Oscillatoriaceae</taxon>
        <taxon>Planktothricoides</taxon>
    </lineage>
</organism>
<gene>
    <name evidence="2" type="ORF">ABWT76_000127</name>
</gene>
<protein>
    <submittedName>
        <fullName evidence="2">CGLD27 family protein</fullName>
    </submittedName>
</protein>
<feature type="transmembrane region" description="Helical" evidence="1">
    <location>
        <begin position="148"/>
        <end position="165"/>
    </location>
</feature>
<accession>A0AAU8JDX8</accession>
<dbReference type="PANTHER" id="PTHR34214:SF3">
    <property type="entry name" value="PROTEIN CONSERVED IN THE GREEN LINEAGE AND DIATOMS 27, CHLOROPLASTIC"/>
    <property type="match status" value="1"/>
</dbReference>
<dbReference type="RefSeq" id="WP_054467793.1">
    <property type="nucleotide sequence ID" value="NZ_CP159837.1"/>
</dbReference>
<sequence>MRDAGLSTCPVPLEQQPINEYEQLKESWFFGWTAQGWLVYLRKLAWVWGISWFVTGPVSAASFPPGKYPVPFFLGGAAGAMFFVALVLLRLYLGWKYVSDRLQSATITYEESGWYDGQSWTKTSEILTRDQLIVSYQIQPILKRLQQSFLAIAIWFLGTAILWYFL</sequence>
<dbReference type="AlphaFoldDB" id="A0AAU8JDX8"/>
<dbReference type="PANTHER" id="PTHR34214">
    <property type="match status" value="1"/>
</dbReference>
<feature type="transmembrane region" description="Helical" evidence="1">
    <location>
        <begin position="70"/>
        <end position="93"/>
    </location>
</feature>
<evidence type="ECO:0000313" key="2">
    <source>
        <dbReference type="EMBL" id="XCM37373.1"/>
    </source>
</evidence>
<keyword evidence="1" id="KW-0812">Transmembrane</keyword>
<evidence type="ECO:0000256" key="1">
    <source>
        <dbReference type="SAM" id="Phobius"/>
    </source>
</evidence>
<name>A0AAU8JDX8_9CYAN</name>
<dbReference type="EMBL" id="CP159837">
    <property type="protein sequence ID" value="XCM37373.1"/>
    <property type="molecule type" value="Genomic_DNA"/>
</dbReference>